<feature type="compositionally biased region" description="Basic and acidic residues" evidence="1">
    <location>
        <begin position="38"/>
        <end position="72"/>
    </location>
</feature>
<evidence type="ECO:0000256" key="1">
    <source>
        <dbReference type="SAM" id="MobiDB-lite"/>
    </source>
</evidence>
<sequence>MEEIGAESRYEGGEETGGREKRRGGNGISKARQYGGNKEGDGSEEETKREEGKDRGRFNKGGEKDEVEDRKRGGGRKKKGKKGTSGVFEDVGGWEDKEMG</sequence>
<name>E2BWR1_HARSA</name>
<protein>
    <submittedName>
        <fullName evidence="2">Uncharacterized protein</fullName>
    </submittedName>
</protein>
<keyword evidence="3" id="KW-1185">Reference proteome</keyword>
<gene>
    <name evidence="2" type="ORF">EAI_05893</name>
</gene>
<feature type="compositionally biased region" description="Basic residues" evidence="1">
    <location>
        <begin position="73"/>
        <end position="82"/>
    </location>
</feature>
<dbReference type="AlphaFoldDB" id="E2BWR1"/>
<feature type="compositionally biased region" description="Basic and acidic residues" evidence="1">
    <location>
        <begin position="1"/>
        <end position="19"/>
    </location>
</feature>
<dbReference type="EMBL" id="GL451176">
    <property type="protein sequence ID" value="EFN79869.1"/>
    <property type="molecule type" value="Genomic_DNA"/>
</dbReference>
<accession>E2BWR1</accession>
<organism evidence="3">
    <name type="scientific">Harpegnathos saltator</name>
    <name type="common">Jerdon's jumping ant</name>
    <dbReference type="NCBI Taxonomy" id="610380"/>
    <lineage>
        <taxon>Eukaryota</taxon>
        <taxon>Metazoa</taxon>
        <taxon>Ecdysozoa</taxon>
        <taxon>Arthropoda</taxon>
        <taxon>Hexapoda</taxon>
        <taxon>Insecta</taxon>
        <taxon>Pterygota</taxon>
        <taxon>Neoptera</taxon>
        <taxon>Endopterygota</taxon>
        <taxon>Hymenoptera</taxon>
        <taxon>Apocrita</taxon>
        <taxon>Aculeata</taxon>
        <taxon>Formicoidea</taxon>
        <taxon>Formicidae</taxon>
        <taxon>Ponerinae</taxon>
        <taxon>Ponerini</taxon>
        <taxon>Harpegnathos</taxon>
    </lineage>
</organism>
<evidence type="ECO:0000313" key="2">
    <source>
        <dbReference type="EMBL" id="EFN79869.1"/>
    </source>
</evidence>
<reference evidence="2 3" key="1">
    <citation type="journal article" date="2010" name="Science">
        <title>Genomic comparison of the ants Camponotus floridanus and Harpegnathos saltator.</title>
        <authorList>
            <person name="Bonasio R."/>
            <person name="Zhang G."/>
            <person name="Ye C."/>
            <person name="Mutti N.S."/>
            <person name="Fang X."/>
            <person name="Qin N."/>
            <person name="Donahue G."/>
            <person name="Yang P."/>
            <person name="Li Q."/>
            <person name="Li C."/>
            <person name="Zhang P."/>
            <person name="Huang Z."/>
            <person name="Berger S.L."/>
            <person name="Reinberg D."/>
            <person name="Wang J."/>
            <person name="Liebig J."/>
        </authorList>
    </citation>
    <scope>NUCLEOTIDE SEQUENCE [LARGE SCALE GENOMIC DNA]</scope>
    <source>
        <strain evidence="2 3">R22 G/1</strain>
    </source>
</reference>
<proteinExistence type="predicted"/>
<dbReference type="Proteomes" id="UP000008237">
    <property type="component" value="Unassembled WGS sequence"/>
</dbReference>
<feature type="region of interest" description="Disordered" evidence="1">
    <location>
        <begin position="1"/>
        <end position="100"/>
    </location>
</feature>
<evidence type="ECO:0000313" key="3">
    <source>
        <dbReference type="Proteomes" id="UP000008237"/>
    </source>
</evidence>
<dbReference type="InParanoid" id="E2BWR1"/>